<evidence type="ECO:0000259" key="6">
    <source>
        <dbReference type="Pfam" id="PF01212"/>
    </source>
</evidence>
<dbReference type="Gene3D" id="3.40.640.10">
    <property type="entry name" value="Type I PLP-dependent aspartate aminotransferase-like (Major domain)"/>
    <property type="match status" value="1"/>
</dbReference>
<evidence type="ECO:0000256" key="4">
    <source>
        <dbReference type="ARBA" id="ARBA00023239"/>
    </source>
</evidence>
<keyword evidence="3" id="KW-0663">Pyridoxal phosphate</keyword>
<gene>
    <name evidence="7" type="ORF">FTUN_2786</name>
</gene>
<reference evidence="8" key="1">
    <citation type="submission" date="2020-05" db="EMBL/GenBank/DDBJ databases">
        <title>Frigoriglobus tundricola gen. nov., sp. nov., a psychrotolerant cellulolytic planctomycete of the family Gemmataceae with two divergent copies of 16S rRNA gene.</title>
        <authorList>
            <person name="Kulichevskaya I.S."/>
            <person name="Ivanova A.A."/>
            <person name="Naumoff D.G."/>
            <person name="Beletsky A.V."/>
            <person name="Rijpstra W.I.C."/>
            <person name="Sinninghe Damste J.S."/>
            <person name="Mardanov A.V."/>
            <person name="Ravin N.V."/>
            <person name="Dedysh S.N."/>
        </authorList>
    </citation>
    <scope>NUCLEOTIDE SEQUENCE [LARGE SCALE GENOMIC DNA]</scope>
    <source>
        <strain evidence="8">PL17</strain>
    </source>
</reference>
<dbReference type="GO" id="GO:0008732">
    <property type="term" value="F:L-allo-threonine aldolase activity"/>
    <property type="evidence" value="ECO:0007669"/>
    <property type="project" value="TreeGrafter"/>
</dbReference>
<dbReference type="GO" id="GO:0006567">
    <property type="term" value="P:L-threonine catabolic process"/>
    <property type="evidence" value="ECO:0007669"/>
    <property type="project" value="TreeGrafter"/>
</dbReference>
<dbReference type="PANTHER" id="PTHR48097:SF9">
    <property type="entry name" value="L-THREONINE ALDOLASE"/>
    <property type="match status" value="1"/>
</dbReference>
<dbReference type="Gene3D" id="3.90.1150.10">
    <property type="entry name" value="Aspartate Aminotransferase, domain 1"/>
    <property type="match status" value="1"/>
</dbReference>
<dbReference type="InterPro" id="IPR015424">
    <property type="entry name" value="PyrdxlP-dep_Trfase"/>
</dbReference>
<evidence type="ECO:0000313" key="7">
    <source>
        <dbReference type="EMBL" id="QJW95244.1"/>
    </source>
</evidence>
<dbReference type="RefSeq" id="WP_171471066.1">
    <property type="nucleotide sequence ID" value="NZ_CP053452.2"/>
</dbReference>
<evidence type="ECO:0000256" key="3">
    <source>
        <dbReference type="ARBA" id="ARBA00022898"/>
    </source>
</evidence>
<sequence length="340" mass="36266">MIDLRSDTVTKPTPGMLAAMSAAAVGDDVYGEDPTVNDLERHTAALFGKEAGLFVPTGTMANQIAVRVHCRPQDEILIEATSHICLWEAGGPAALSGVTCHTIDGRHGLLSVADLDGKVRPDDMHSVRTRLVALENTHNRGGGTTYSLGAVNEVSRWARANGLAVHLDGARIWNAIVKTGVAAEAWGKPFDTVAVCFSKGLGTPAGSMLLGPRDLIAHGRRVRKLFGGAMRQVGYLAAACRYALDHHIERLADDHANAQRIAKAVAEVPGFTLAPPEVETNLVWFEVDARHGTAKQVSERLKAEGILVAPLGTRVIRAVTHLGVTRAECERAAVAIRRLA</sequence>
<dbReference type="PANTHER" id="PTHR48097">
    <property type="entry name" value="L-THREONINE ALDOLASE-RELATED"/>
    <property type="match status" value="1"/>
</dbReference>
<comment type="cofactor">
    <cofactor evidence="1">
        <name>pyridoxal 5'-phosphate</name>
        <dbReference type="ChEBI" id="CHEBI:597326"/>
    </cofactor>
</comment>
<dbReference type="KEGG" id="ftj:FTUN_2786"/>
<organism evidence="7 8">
    <name type="scientific">Frigoriglobus tundricola</name>
    <dbReference type="NCBI Taxonomy" id="2774151"/>
    <lineage>
        <taxon>Bacteria</taxon>
        <taxon>Pseudomonadati</taxon>
        <taxon>Planctomycetota</taxon>
        <taxon>Planctomycetia</taxon>
        <taxon>Gemmatales</taxon>
        <taxon>Gemmataceae</taxon>
        <taxon>Frigoriglobus</taxon>
    </lineage>
</organism>
<feature type="domain" description="Aromatic amino acid beta-eliminating lyase/threonine aldolase" evidence="6">
    <location>
        <begin position="3"/>
        <end position="285"/>
    </location>
</feature>
<protein>
    <submittedName>
        <fullName evidence="7">Low-specificity L-threonine aldolase</fullName>
        <ecNumber evidence="7">4.1.2.48</ecNumber>
    </submittedName>
</protein>
<evidence type="ECO:0000256" key="2">
    <source>
        <dbReference type="ARBA" id="ARBA00006966"/>
    </source>
</evidence>
<dbReference type="Proteomes" id="UP000503447">
    <property type="component" value="Chromosome"/>
</dbReference>
<evidence type="ECO:0000313" key="8">
    <source>
        <dbReference type="Proteomes" id="UP000503447"/>
    </source>
</evidence>
<dbReference type="InterPro" id="IPR015422">
    <property type="entry name" value="PyrdxlP-dep_Trfase_small"/>
</dbReference>
<dbReference type="InterPro" id="IPR023603">
    <property type="entry name" value="Low_specificity_L-TA-like"/>
</dbReference>
<keyword evidence="4 7" id="KW-0456">Lyase</keyword>
<comment type="similarity">
    <text evidence="2">Belongs to the threonine aldolase family.</text>
</comment>
<name>A0A6M5YP26_9BACT</name>
<proteinExistence type="inferred from homology"/>
<evidence type="ECO:0000256" key="5">
    <source>
        <dbReference type="PIRSR" id="PIRSR017617-1"/>
    </source>
</evidence>
<dbReference type="CDD" id="cd06502">
    <property type="entry name" value="TA_like"/>
    <property type="match status" value="1"/>
</dbReference>
<dbReference type="AlphaFoldDB" id="A0A6M5YP26"/>
<evidence type="ECO:0000256" key="1">
    <source>
        <dbReference type="ARBA" id="ARBA00001933"/>
    </source>
</evidence>
<dbReference type="EMBL" id="CP053452">
    <property type="protein sequence ID" value="QJW95244.1"/>
    <property type="molecule type" value="Genomic_DNA"/>
</dbReference>
<dbReference type="FunFam" id="3.40.640.10:FF:000030">
    <property type="entry name" value="Low-specificity L-threonine aldolase"/>
    <property type="match status" value="1"/>
</dbReference>
<dbReference type="NCBIfam" id="NF041359">
    <property type="entry name" value="GntG_guanitoxin"/>
    <property type="match status" value="1"/>
</dbReference>
<dbReference type="PIRSF" id="PIRSF017617">
    <property type="entry name" value="Thr_aldolase"/>
    <property type="match status" value="1"/>
</dbReference>
<dbReference type="SUPFAM" id="SSF53383">
    <property type="entry name" value="PLP-dependent transferases"/>
    <property type="match status" value="1"/>
</dbReference>
<dbReference type="EC" id="4.1.2.48" evidence="7"/>
<dbReference type="GO" id="GO:0005829">
    <property type="term" value="C:cytosol"/>
    <property type="evidence" value="ECO:0007669"/>
    <property type="project" value="TreeGrafter"/>
</dbReference>
<dbReference type="InterPro" id="IPR001597">
    <property type="entry name" value="ArAA_b-elim_lyase/Thr_aldolase"/>
</dbReference>
<dbReference type="InterPro" id="IPR015421">
    <property type="entry name" value="PyrdxlP-dep_Trfase_major"/>
</dbReference>
<dbReference type="Pfam" id="PF01212">
    <property type="entry name" value="Beta_elim_lyase"/>
    <property type="match status" value="1"/>
</dbReference>
<feature type="modified residue" description="N6-(pyridoxal phosphate)lysine" evidence="5">
    <location>
        <position position="199"/>
    </location>
</feature>
<dbReference type="GO" id="GO:0006545">
    <property type="term" value="P:glycine biosynthetic process"/>
    <property type="evidence" value="ECO:0007669"/>
    <property type="project" value="TreeGrafter"/>
</dbReference>
<keyword evidence="8" id="KW-1185">Reference proteome</keyword>
<accession>A0A6M5YP26</accession>